<dbReference type="EMBL" id="SRLO01000146">
    <property type="protein sequence ID" value="TNN71679.1"/>
    <property type="molecule type" value="Genomic_DNA"/>
</dbReference>
<organism evidence="1 2">
    <name type="scientific">Liparis tanakae</name>
    <name type="common">Tanaka's snailfish</name>
    <dbReference type="NCBI Taxonomy" id="230148"/>
    <lineage>
        <taxon>Eukaryota</taxon>
        <taxon>Metazoa</taxon>
        <taxon>Chordata</taxon>
        <taxon>Craniata</taxon>
        <taxon>Vertebrata</taxon>
        <taxon>Euteleostomi</taxon>
        <taxon>Actinopterygii</taxon>
        <taxon>Neopterygii</taxon>
        <taxon>Teleostei</taxon>
        <taxon>Neoteleostei</taxon>
        <taxon>Acanthomorphata</taxon>
        <taxon>Eupercaria</taxon>
        <taxon>Perciformes</taxon>
        <taxon>Cottioidei</taxon>
        <taxon>Cottales</taxon>
        <taxon>Liparidae</taxon>
        <taxon>Liparis</taxon>
    </lineage>
</organism>
<dbReference type="Proteomes" id="UP000314294">
    <property type="component" value="Unassembled WGS sequence"/>
</dbReference>
<evidence type="ECO:0000313" key="2">
    <source>
        <dbReference type="Proteomes" id="UP000314294"/>
    </source>
</evidence>
<proteinExistence type="predicted"/>
<accession>A0A4Z2I0P2</accession>
<name>A0A4Z2I0P2_9TELE</name>
<gene>
    <name evidence="1" type="ORF">EYF80_018030</name>
</gene>
<protein>
    <submittedName>
        <fullName evidence="1">Uncharacterized protein</fullName>
    </submittedName>
</protein>
<dbReference type="AlphaFoldDB" id="A0A4Z2I0P2"/>
<evidence type="ECO:0000313" key="1">
    <source>
        <dbReference type="EMBL" id="TNN71679.1"/>
    </source>
</evidence>
<comment type="caution">
    <text evidence="1">The sequence shown here is derived from an EMBL/GenBank/DDBJ whole genome shotgun (WGS) entry which is preliminary data.</text>
</comment>
<sequence>MKELSKALEVLEKRVLTWLVFEGVARDASVTLVRRTPLKGQRVQAGVGDEQPSGGEAGPAVIHGVEGQHSEGVVDVGRQLEVRRRLGAGDLAPGQSGGRAALEEKQRGVTASARSYSERIWRGHATRRWSQKKRGYLSVSDHTQLPVAALCPALCDAHAEAASCK</sequence>
<keyword evidence="2" id="KW-1185">Reference proteome</keyword>
<reference evidence="1 2" key="1">
    <citation type="submission" date="2019-03" db="EMBL/GenBank/DDBJ databases">
        <title>First draft genome of Liparis tanakae, snailfish: a comprehensive survey of snailfish specific genes.</title>
        <authorList>
            <person name="Kim W."/>
            <person name="Song I."/>
            <person name="Jeong J.-H."/>
            <person name="Kim D."/>
            <person name="Kim S."/>
            <person name="Ryu S."/>
            <person name="Song J.Y."/>
            <person name="Lee S.K."/>
        </authorList>
    </citation>
    <scope>NUCLEOTIDE SEQUENCE [LARGE SCALE GENOMIC DNA]</scope>
    <source>
        <tissue evidence="1">Muscle</tissue>
    </source>
</reference>